<proteinExistence type="predicted"/>
<protein>
    <submittedName>
        <fullName evidence="2">Uncharacterized protein</fullName>
    </submittedName>
</protein>
<evidence type="ECO:0000313" key="3">
    <source>
        <dbReference type="Proteomes" id="UP000006906"/>
    </source>
</evidence>
<dbReference type="OMA" id="HEDKDTH"/>
<dbReference type="RefSeq" id="XP_042924641.1">
    <property type="nucleotide sequence ID" value="XM_043062508.1"/>
</dbReference>
<name>A0A2K3DS57_CHLRE</name>
<evidence type="ECO:0000256" key="1">
    <source>
        <dbReference type="SAM" id="MobiDB-lite"/>
    </source>
</evidence>
<dbReference type="OrthoDB" id="539686at2759"/>
<dbReference type="AlphaFoldDB" id="A0A2K3DS57"/>
<organism evidence="2 3">
    <name type="scientific">Chlamydomonas reinhardtii</name>
    <name type="common">Chlamydomonas smithii</name>
    <dbReference type="NCBI Taxonomy" id="3055"/>
    <lineage>
        <taxon>Eukaryota</taxon>
        <taxon>Viridiplantae</taxon>
        <taxon>Chlorophyta</taxon>
        <taxon>core chlorophytes</taxon>
        <taxon>Chlorophyceae</taxon>
        <taxon>CS clade</taxon>
        <taxon>Chlamydomonadales</taxon>
        <taxon>Chlamydomonadaceae</taxon>
        <taxon>Chlamydomonas</taxon>
    </lineage>
</organism>
<sequence length="174" mass="18297">MTGAAPDNGAPIGGFFDEFNKDPAKLALTEEVNRKLCEVLTELAEDIVQGLAESGAGEAPAVAPKEPAAEGVAEEAEAEGPSSNVNGVDEVAALAAYNDAMAAVMRESDMSSKDMCSLPDDHPLKELFFSAFDAAMFHDLLMRFIGQVKGRKGGHEWDAEAAVGEADGEDHTLE</sequence>
<dbReference type="Gramene" id="PNW83371">
    <property type="protein sequence ID" value="PNW83371"/>
    <property type="gene ID" value="CHLRE_05g246000v5"/>
</dbReference>
<dbReference type="EMBL" id="CM008966">
    <property type="protein sequence ID" value="PNW83371.1"/>
    <property type="molecule type" value="Genomic_DNA"/>
</dbReference>
<keyword evidence="3" id="KW-1185">Reference proteome</keyword>
<dbReference type="Proteomes" id="UP000006906">
    <property type="component" value="Chromosome 5"/>
</dbReference>
<reference evidence="2 3" key="1">
    <citation type="journal article" date="2007" name="Science">
        <title>The Chlamydomonas genome reveals the evolution of key animal and plant functions.</title>
        <authorList>
            <person name="Merchant S.S."/>
            <person name="Prochnik S.E."/>
            <person name="Vallon O."/>
            <person name="Harris E.H."/>
            <person name="Karpowicz S.J."/>
            <person name="Witman G.B."/>
            <person name="Terry A."/>
            <person name="Salamov A."/>
            <person name="Fritz-Laylin L.K."/>
            <person name="Marechal-Drouard L."/>
            <person name="Marshall W.F."/>
            <person name="Qu L.H."/>
            <person name="Nelson D.R."/>
            <person name="Sanderfoot A.A."/>
            <person name="Spalding M.H."/>
            <person name="Kapitonov V.V."/>
            <person name="Ren Q."/>
            <person name="Ferris P."/>
            <person name="Lindquist E."/>
            <person name="Shapiro H."/>
            <person name="Lucas S.M."/>
            <person name="Grimwood J."/>
            <person name="Schmutz J."/>
            <person name="Cardol P."/>
            <person name="Cerutti H."/>
            <person name="Chanfreau G."/>
            <person name="Chen C.L."/>
            <person name="Cognat V."/>
            <person name="Croft M.T."/>
            <person name="Dent R."/>
            <person name="Dutcher S."/>
            <person name="Fernandez E."/>
            <person name="Fukuzawa H."/>
            <person name="Gonzalez-Ballester D."/>
            <person name="Gonzalez-Halphen D."/>
            <person name="Hallmann A."/>
            <person name="Hanikenne M."/>
            <person name="Hippler M."/>
            <person name="Inwood W."/>
            <person name="Jabbari K."/>
            <person name="Kalanon M."/>
            <person name="Kuras R."/>
            <person name="Lefebvre P.A."/>
            <person name="Lemaire S.D."/>
            <person name="Lobanov A.V."/>
            <person name="Lohr M."/>
            <person name="Manuell A."/>
            <person name="Meier I."/>
            <person name="Mets L."/>
            <person name="Mittag M."/>
            <person name="Mittelmeier T."/>
            <person name="Moroney J.V."/>
            <person name="Moseley J."/>
            <person name="Napoli C."/>
            <person name="Nedelcu A.M."/>
            <person name="Niyogi K."/>
            <person name="Novoselov S.V."/>
            <person name="Paulsen I.T."/>
            <person name="Pazour G."/>
            <person name="Purton S."/>
            <person name="Ral J.P."/>
            <person name="Riano-Pachon D.M."/>
            <person name="Riekhof W."/>
            <person name="Rymarquis L."/>
            <person name="Schroda M."/>
            <person name="Stern D."/>
            <person name="Umen J."/>
            <person name="Willows R."/>
            <person name="Wilson N."/>
            <person name="Zimmer S.L."/>
            <person name="Allmer J."/>
            <person name="Balk J."/>
            <person name="Bisova K."/>
            <person name="Chen C.J."/>
            <person name="Elias M."/>
            <person name="Gendler K."/>
            <person name="Hauser C."/>
            <person name="Lamb M.R."/>
            <person name="Ledford H."/>
            <person name="Long J.C."/>
            <person name="Minagawa J."/>
            <person name="Page M.D."/>
            <person name="Pan J."/>
            <person name="Pootakham W."/>
            <person name="Roje S."/>
            <person name="Rose A."/>
            <person name="Stahlberg E."/>
            <person name="Terauchi A.M."/>
            <person name="Yang P."/>
            <person name="Ball S."/>
            <person name="Bowler C."/>
            <person name="Dieckmann C.L."/>
            <person name="Gladyshev V.N."/>
            <person name="Green P."/>
            <person name="Jorgensen R."/>
            <person name="Mayfield S."/>
            <person name="Mueller-Roeber B."/>
            <person name="Rajamani S."/>
            <person name="Sayre R.T."/>
            <person name="Brokstein P."/>
            <person name="Dubchak I."/>
            <person name="Goodstein D."/>
            <person name="Hornick L."/>
            <person name="Huang Y.W."/>
            <person name="Jhaveri J."/>
            <person name="Luo Y."/>
            <person name="Martinez D."/>
            <person name="Ngau W.C."/>
            <person name="Otillar B."/>
            <person name="Poliakov A."/>
            <person name="Porter A."/>
            <person name="Szajkowski L."/>
            <person name="Werner G."/>
            <person name="Zhou K."/>
            <person name="Grigoriev I.V."/>
            <person name="Rokhsar D.S."/>
            <person name="Grossman A.R."/>
        </authorList>
    </citation>
    <scope>NUCLEOTIDE SEQUENCE [LARGE SCALE GENOMIC DNA]</scope>
    <source>
        <strain evidence="3">CC-503</strain>
    </source>
</reference>
<dbReference type="InParanoid" id="A0A2K3DS57"/>
<gene>
    <name evidence="2" type="ORF">CHLRE_05g246000v5</name>
</gene>
<feature type="region of interest" description="Disordered" evidence="1">
    <location>
        <begin position="56"/>
        <end position="85"/>
    </location>
</feature>
<accession>A0A2K3DS57</accession>
<feature type="compositionally biased region" description="Low complexity" evidence="1">
    <location>
        <begin position="56"/>
        <end position="71"/>
    </location>
</feature>
<dbReference type="KEGG" id="cre:CHLRE_05g246000v5"/>
<evidence type="ECO:0000313" key="2">
    <source>
        <dbReference type="EMBL" id="PNW83371.1"/>
    </source>
</evidence>
<dbReference type="GeneID" id="66053493"/>